<feature type="transmembrane region" description="Helical" evidence="13">
    <location>
        <begin position="630"/>
        <end position="648"/>
    </location>
</feature>
<keyword evidence="9" id="KW-1015">Disulfide bond</keyword>
<feature type="signal peptide" evidence="14">
    <location>
        <begin position="1"/>
        <end position="16"/>
    </location>
</feature>
<keyword evidence="8 13" id="KW-0472">Membrane</keyword>
<accession>W8BB25</accession>
<comment type="subcellular location">
    <subcellularLocation>
        <location evidence="1">Cell membrane</location>
        <topology evidence="1">Multi-pass membrane protein</topology>
    </subcellularLocation>
</comment>
<gene>
    <name evidence="16" type="primary">MTH2</name>
</gene>
<keyword evidence="3" id="KW-1003">Cell membrane</keyword>
<keyword evidence="12" id="KW-0807">Transducer</keyword>
<evidence type="ECO:0000256" key="9">
    <source>
        <dbReference type="ARBA" id="ARBA00023157"/>
    </source>
</evidence>
<dbReference type="GO" id="GO:0008528">
    <property type="term" value="F:G protein-coupled peptide receptor activity"/>
    <property type="evidence" value="ECO:0007669"/>
    <property type="project" value="TreeGrafter"/>
</dbReference>
<evidence type="ECO:0000256" key="10">
    <source>
        <dbReference type="ARBA" id="ARBA00023170"/>
    </source>
</evidence>
<dbReference type="GeneID" id="101458017"/>
<keyword evidence="10 16" id="KW-0675">Receptor</keyword>
<evidence type="ECO:0000256" key="5">
    <source>
        <dbReference type="ARBA" id="ARBA00022729"/>
    </source>
</evidence>
<protein>
    <submittedName>
        <fullName evidence="16">G-protein coupled receptor Mth2</fullName>
    </submittedName>
</protein>
<evidence type="ECO:0000256" key="3">
    <source>
        <dbReference type="ARBA" id="ARBA00022475"/>
    </source>
</evidence>
<keyword evidence="6 13" id="KW-1133">Transmembrane helix</keyword>
<dbReference type="KEGG" id="ccat:101458017"/>
<dbReference type="PROSITE" id="PS50261">
    <property type="entry name" value="G_PROTEIN_RECEP_F2_4"/>
    <property type="match status" value="1"/>
</dbReference>
<keyword evidence="5 14" id="KW-0732">Signal</keyword>
<feature type="domain" description="G-protein coupled receptors family 2 profile 2" evidence="15">
    <location>
        <begin position="406"/>
        <end position="678"/>
    </location>
</feature>
<dbReference type="Pfam" id="PF00002">
    <property type="entry name" value="7tm_2"/>
    <property type="match status" value="1"/>
</dbReference>
<dbReference type="GO" id="GO:0005886">
    <property type="term" value="C:plasma membrane"/>
    <property type="evidence" value="ECO:0007669"/>
    <property type="project" value="UniProtKB-SubCell"/>
</dbReference>
<dbReference type="CDD" id="cd15039">
    <property type="entry name" value="7tmB3_Methuselah-like"/>
    <property type="match status" value="1"/>
</dbReference>
<dbReference type="Gene3D" id="1.20.1070.10">
    <property type="entry name" value="Rhodopsin 7-helix transmembrane proteins"/>
    <property type="match status" value="1"/>
</dbReference>
<evidence type="ECO:0000256" key="14">
    <source>
        <dbReference type="SAM" id="SignalP"/>
    </source>
</evidence>
<dbReference type="GO" id="GO:0007166">
    <property type="term" value="P:cell surface receptor signaling pathway"/>
    <property type="evidence" value="ECO:0007669"/>
    <property type="project" value="InterPro"/>
</dbReference>
<keyword evidence="7" id="KW-0297">G-protein coupled receptor</keyword>
<evidence type="ECO:0000256" key="11">
    <source>
        <dbReference type="ARBA" id="ARBA00023180"/>
    </source>
</evidence>
<comment type="similarity">
    <text evidence="2">Belongs to the G-protein coupled receptor 2 family. Mth subfamily.</text>
</comment>
<dbReference type="InterPro" id="IPR017981">
    <property type="entry name" value="GPCR_2-like_7TM"/>
</dbReference>
<evidence type="ECO:0000256" key="8">
    <source>
        <dbReference type="ARBA" id="ARBA00023136"/>
    </source>
</evidence>
<dbReference type="InterPro" id="IPR036272">
    <property type="entry name" value="Methuselah_N_sf"/>
</dbReference>
<evidence type="ECO:0000256" key="6">
    <source>
        <dbReference type="ARBA" id="ARBA00022989"/>
    </source>
</evidence>
<reference evidence="16" key="2">
    <citation type="journal article" date="2014" name="BMC Genomics">
        <title>A genomic perspective to assessing quality of mass-reared SIT flies used in Mediterranean fruit fly (Ceratitis capitata) eradication in California.</title>
        <authorList>
            <person name="Calla B."/>
            <person name="Hall B."/>
            <person name="Hou S."/>
            <person name="Geib S.M."/>
        </authorList>
    </citation>
    <scope>NUCLEOTIDE SEQUENCE</scope>
</reference>
<feature type="transmembrane region" description="Helical" evidence="13">
    <location>
        <begin position="568"/>
        <end position="593"/>
    </location>
</feature>
<evidence type="ECO:0000256" key="2">
    <source>
        <dbReference type="ARBA" id="ARBA00008979"/>
    </source>
</evidence>
<keyword evidence="4 13" id="KW-0812">Transmembrane</keyword>
<evidence type="ECO:0000256" key="4">
    <source>
        <dbReference type="ARBA" id="ARBA00022692"/>
    </source>
</evidence>
<dbReference type="InterPro" id="IPR000832">
    <property type="entry name" value="GPCR_2_secretin-like"/>
</dbReference>
<keyword evidence="11" id="KW-0325">Glycoprotein</keyword>
<name>W8BB25_CERCA</name>
<sequence>MSLVALLLLFVASTLAEAVKEENQLHISTTRHWVNASICCPIGWSLVKLNMGFFRSDVYECRNVFHNDDNSEYIGNIENKTEIFERTAPVYGYRIQAPAVDDGGNYSGEVPQCKRQTFVFLTGDKELELPANTCLTSVDRRLAAIYCPPARGETLQTLSVVHKCCPLRYVYDADNQKCVQRAGVQTFQRYGYLLQQWSIFVDGTVQCASDMVLVEYNLSGKEVKFIDGKVAIAVRSEWKKFKQSEYCMEAIEGANAWNDLAEQRYLVRTCEPRRVCQGIACIRRCCSDGEFFTKANKTSYCKRDEADIGFHSFESLQISGNFTKPAVFGILRGLDCQRFLLNPDLYSSDAHLINTNDGSLYVAASTKNYTNNQYCVEKIRNSTFGEQKLYTFLCFDSKVVGNEKIRFKMYPIGLLISCSFYALTLGVYLSISRLRNLPGKILICLVSNLFAAYLGIALGQLIPTNNDSMCFASGYFIYFCLMAAFAWMNVMCFDIWQTFGTAKKKRGFQTKNTCRFLLYSLYGWGLPTVMTVITVSLAKSDLLSEDLRPNFKQGRCWFTYGTFASANLLFFSGPIGVLSLINFVLFLLTLRYCNRVKREIFRMQSSNAEKPIMRRRFFVDKARFAMNTKLFIVMGITWFMELLSIVLYDRKKMFFWVVSDSFNVLLGVFVFFIFVFKKRIWHAILVKLGFRPTDSLKTLPPATYATQSTYAPQTLSMTRLNAIEGNLSLLCNTAKN</sequence>
<dbReference type="SUPFAM" id="SSF63877">
    <property type="entry name" value="Methuselah ectodomain"/>
    <property type="match status" value="1"/>
</dbReference>
<feature type="chain" id="PRO_5004908078" evidence="14">
    <location>
        <begin position="17"/>
        <end position="736"/>
    </location>
</feature>
<dbReference type="InterPro" id="IPR051384">
    <property type="entry name" value="Mth_GPCR"/>
</dbReference>
<feature type="transmembrane region" description="Helical" evidence="13">
    <location>
        <begin position="654"/>
        <end position="676"/>
    </location>
</feature>
<feature type="transmembrane region" description="Helical" evidence="13">
    <location>
        <begin position="475"/>
        <end position="496"/>
    </location>
</feature>
<feature type="transmembrane region" description="Helical" evidence="13">
    <location>
        <begin position="516"/>
        <end position="538"/>
    </location>
</feature>
<dbReference type="PANTHER" id="PTHR47154:SF2">
    <property type="entry name" value="G-PROTEIN COUPLED RECEPTOR MTH-RELATED"/>
    <property type="match status" value="1"/>
</dbReference>
<organism evidence="16">
    <name type="scientific">Ceratitis capitata</name>
    <name type="common">Mediterranean fruit fly</name>
    <name type="synonym">Tephritis capitata</name>
    <dbReference type="NCBI Taxonomy" id="7213"/>
    <lineage>
        <taxon>Eukaryota</taxon>
        <taxon>Metazoa</taxon>
        <taxon>Ecdysozoa</taxon>
        <taxon>Arthropoda</taxon>
        <taxon>Hexapoda</taxon>
        <taxon>Insecta</taxon>
        <taxon>Pterygota</taxon>
        <taxon>Neoptera</taxon>
        <taxon>Endopterygota</taxon>
        <taxon>Diptera</taxon>
        <taxon>Brachycera</taxon>
        <taxon>Muscomorpha</taxon>
        <taxon>Tephritoidea</taxon>
        <taxon>Tephritidae</taxon>
        <taxon>Ceratitis</taxon>
        <taxon>Ceratitis</taxon>
    </lineage>
</organism>
<feature type="transmembrane region" description="Helical" evidence="13">
    <location>
        <begin position="409"/>
        <end position="429"/>
    </location>
</feature>
<dbReference type="OrthoDB" id="6134459at2759"/>
<evidence type="ECO:0000256" key="1">
    <source>
        <dbReference type="ARBA" id="ARBA00004651"/>
    </source>
</evidence>
<evidence type="ECO:0000256" key="12">
    <source>
        <dbReference type="ARBA" id="ARBA00023224"/>
    </source>
</evidence>
<evidence type="ECO:0000256" key="13">
    <source>
        <dbReference type="SAM" id="Phobius"/>
    </source>
</evidence>
<dbReference type="PANTHER" id="PTHR47154">
    <property type="entry name" value="G-PROTEIN COUPLED RECEPTOR MTH-RELATED"/>
    <property type="match status" value="1"/>
</dbReference>
<dbReference type="AlphaFoldDB" id="W8BB25"/>
<dbReference type="EMBL" id="GAMC01010658">
    <property type="protein sequence ID" value="JAB95897.1"/>
    <property type="molecule type" value="mRNA"/>
</dbReference>
<dbReference type="Gene3D" id="2.170.180.11">
    <property type="entry name" value="Methuselah ectodomain, domain 2"/>
    <property type="match status" value="1"/>
</dbReference>
<dbReference type="InterPro" id="IPR023311">
    <property type="entry name" value="Methusela_ecto_dom_2"/>
</dbReference>
<evidence type="ECO:0000313" key="16">
    <source>
        <dbReference type="EMBL" id="JAB95897.1"/>
    </source>
</evidence>
<proteinExistence type="evidence at transcript level"/>
<evidence type="ECO:0000256" key="7">
    <source>
        <dbReference type="ARBA" id="ARBA00023040"/>
    </source>
</evidence>
<reference evidence="16" key="1">
    <citation type="submission" date="2013-07" db="EMBL/GenBank/DDBJ databases">
        <authorList>
            <person name="Geib S."/>
        </authorList>
    </citation>
    <scope>NUCLEOTIDE SEQUENCE</scope>
</reference>
<evidence type="ECO:0000259" key="15">
    <source>
        <dbReference type="PROSITE" id="PS50261"/>
    </source>
</evidence>
<feature type="transmembrane region" description="Helical" evidence="13">
    <location>
        <begin position="441"/>
        <end position="463"/>
    </location>
</feature>